<sequence>NIQQEPSPCVRKDKHCPLKCRAAGAGLYTGKDEGRLCALVCAQHANTAPGA</sequence>
<evidence type="ECO:0000313" key="1">
    <source>
        <dbReference type="EMBL" id="OSX55782.1"/>
    </source>
</evidence>
<dbReference type="AlphaFoldDB" id="A0A1X6MHU4"/>
<evidence type="ECO:0000313" key="2">
    <source>
        <dbReference type="Proteomes" id="UP000194127"/>
    </source>
</evidence>
<dbReference type="Proteomes" id="UP000194127">
    <property type="component" value="Unassembled WGS sequence"/>
</dbReference>
<proteinExistence type="predicted"/>
<accession>A0A1X6MHU4</accession>
<dbReference type="EMBL" id="KZ110957">
    <property type="protein sequence ID" value="OSX55782.1"/>
    <property type="molecule type" value="Genomic_DNA"/>
</dbReference>
<dbReference type="GeneID" id="36328144"/>
<feature type="non-terminal residue" evidence="1">
    <location>
        <position position="51"/>
    </location>
</feature>
<name>A0A1X6MHU4_9APHY</name>
<gene>
    <name evidence="1" type="ORF">POSPLADRAFT_1100158</name>
</gene>
<keyword evidence="2" id="KW-1185">Reference proteome</keyword>
<feature type="non-terminal residue" evidence="1">
    <location>
        <position position="1"/>
    </location>
</feature>
<dbReference type="RefSeq" id="XP_024332576.1">
    <property type="nucleotide sequence ID" value="XM_024483195.1"/>
</dbReference>
<reference evidence="1 2" key="1">
    <citation type="submission" date="2017-04" db="EMBL/GenBank/DDBJ databases">
        <title>Genome Sequence of the Model Brown-Rot Fungus Postia placenta SB12.</title>
        <authorList>
            <consortium name="DOE Joint Genome Institute"/>
            <person name="Gaskell J."/>
            <person name="Kersten P."/>
            <person name="Larrondo L.F."/>
            <person name="Canessa P."/>
            <person name="Martinez D."/>
            <person name="Hibbett D."/>
            <person name="Schmoll M."/>
            <person name="Kubicek C.P."/>
            <person name="Martinez A.T."/>
            <person name="Yadav J."/>
            <person name="Master E."/>
            <person name="Magnuson J.K."/>
            <person name="James T."/>
            <person name="Yaver D."/>
            <person name="Berka R."/>
            <person name="Labutti K."/>
            <person name="Lipzen A."/>
            <person name="Aerts A."/>
            <person name="Barry K."/>
            <person name="Henrissat B."/>
            <person name="Blanchette R."/>
            <person name="Grigoriev I."/>
            <person name="Cullen D."/>
        </authorList>
    </citation>
    <scope>NUCLEOTIDE SEQUENCE [LARGE SCALE GENOMIC DNA]</scope>
    <source>
        <strain evidence="1 2">MAD-698-R-SB12</strain>
    </source>
</reference>
<protein>
    <submittedName>
        <fullName evidence="1">Uncharacterized protein</fullName>
    </submittedName>
</protein>
<organism evidence="1 2">
    <name type="scientific">Postia placenta MAD-698-R-SB12</name>
    <dbReference type="NCBI Taxonomy" id="670580"/>
    <lineage>
        <taxon>Eukaryota</taxon>
        <taxon>Fungi</taxon>
        <taxon>Dikarya</taxon>
        <taxon>Basidiomycota</taxon>
        <taxon>Agaricomycotina</taxon>
        <taxon>Agaricomycetes</taxon>
        <taxon>Polyporales</taxon>
        <taxon>Adustoporiaceae</taxon>
        <taxon>Rhodonia</taxon>
    </lineage>
</organism>